<evidence type="ECO:0000313" key="1">
    <source>
        <dbReference type="EMBL" id="EYE91251.1"/>
    </source>
</evidence>
<gene>
    <name evidence="1" type="ORF">EURHEDRAFT_416698</name>
</gene>
<reference evidence="2" key="1">
    <citation type="journal article" date="2014" name="Nat. Commun.">
        <title>Genomic adaptations of the halophilic Dead Sea filamentous fungus Eurotium rubrum.</title>
        <authorList>
            <person name="Kis-Papo T."/>
            <person name="Weig A.R."/>
            <person name="Riley R."/>
            <person name="Persoh D."/>
            <person name="Salamov A."/>
            <person name="Sun H."/>
            <person name="Lipzen A."/>
            <person name="Wasser S.P."/>
            <person name="Rambold G."/>
            <person name="Grigoriev I.V."/>
            <person name="Nevo E."/>
        </authorList>
    </citation>
    <scope>NUCLEOTIDE SEQUENCE [LARGE SCALE GENOMIC DNA]</scope>
    <source>
        <strain evidence="2">CBS 135680</strain>
    </source>
</reference>
<proteinExistence type="predicted"/>
<protein>
    <submittedName>
        <fullName evidence="1">Uncharacterized protein</fullName>
    </submittedName>
</protein>
<accession>A0A017S332</accession>
<dbReference type="RefSeq" id="XP_040634941.1">
    <property type="nucleotide sequence ID" value="XM_040783026.1"/>
</dbReference>
<dbReference type="OrthoDB" id="5327538at2759"/>
<dbReference type="EMBL" id="KK088447">
    <property type="protein sequence ID" value="EYE91251.1"/>
    <property type="molecule type" value="Genomic_DNA"/>
</dbReference>
<keyword evidence="2" id="KW-1185">Reference proteome</keyword>
<organism evidence="1 2">
    <name type="scientific">Aspergillus ruber (strain CBS 135680)</name>
    <dbReference type="NCBI Taxonomy" id="1388766"/>
    <lineage>
        <taxon>Eukaryota</taxon>
        <taxon>Fungi</taxon>
        <taxon>Dikarya</taxon>
        <taxon>Ascomycota</taxon>
        <taxon>Pezizomycotina</taxon>
        <taxon>Eurotiomycetes</taxon>
        <taxon>Eurotiomycetidae</taxon>
        <taxon>Eurotiales</taxon>
        <taxon>Aspergillaceae</taxon>
        <taxon>Aspergillus</taxon>
        <taxon>Aspergillus subgen. Aspergillus</taxon>
    </lineage>
</organism>
<dbReference type="AlphaFoldDB" id="A0A017S332"/>
<evidence type="ECO:0000313" key="2">
    <source>
        <dbReference type="Proteomes" id="UP000019804"/>
    </source>
</evidence>
<dbReference type="STRING" id="1388766.A0A017S332"/>
<dbReference type="GeneID" id="63698150"/>
<name>A0A017S332_ASPRC</name>
<sequence length="109" mass="12862">MLLPASDFHDELKDSGENELVFAQFLENKRYPDLAPLVRNGRILHRFEFCCRYDLADWEGFLGLFQGLLRAMDVDGELEWDAWKEKTMNEYKDDVQLKELMDRCATIPN</sequence>
<dbReference type="HOGENOM" id="CLU_1971055_0_0_1"/>
<dbReference type="Proteomes" id="UP000019804">
    <property type="component" value="Unassembled WGS sequence"/>
</dbReference>